<comment type="PTM">
    <text evidence="7">Binds 1 heme group per subunit.</text>
</comment>
<keyword evidence="3 6" id="KW-0479">Metal-binding</keyword>
<name>A0A7W2TV33_9GAMM</name>
<dbReference type="InterPro" id="IPR012127">
    <property type="entry name" value="Cyt_c_prime"/>
</dbReference>
<dbReference type="GO" id="GO:0009055">
    <property type="term" value="F:electron transfer activity"/>
    <property type="evidence" value="ECO:0007669"/>
    <property type="project" value="InterPro"/>
</dbReference>
<feature type="binding site" description="axial binding residue" evidence="6">
    <location>
        <position position="150"/>
    </location>
    <ligand>
        <name>heme c</name>
        <dbReference type="ChEBI" id="CHEBI:61717"/>
    </ligand>
    <ligandPart>
        <name>Fe</name>
        <dbReference type="ChEBI" id="CHEBI:18248"/>
    </ligandPart>
</feature>
<dbReference type="Gene3D" id="1.20.120.10">
    <property type="entry name" value="Cytochrome c/b562"/>
    <property type="match status" value="1"/>
</dbReference>
<keyword evidence="1" id="KW-0813">Transport</keyword>
<dbReference type="PIRSF" id="PIRSF000027">
    <property type="entry name" value="Cytc_c_prime"/>
    <property type="match status" value="1"/>
</dbReference>
<evidence type="ECO:0000256" key="8">
    <source>
        <dbReference type="SAM" id="SignalP"/>
    </source>
</evidence>
<feature type="signal peptide" evidence="8">
    <location>
        <begin position="1"/>
        <end position="26"/>
    </location>
</feature>
<keyword evidence="4" id="KW-0249">Electron transport</keyword>
<feature type="binding site" description="covalent" evidence="7">
    <location>
        <position position="149"/>
    </location>
    <ligand>
        <name>heme c</name>
        <dbReference type="ChEBI" id="CHEBI:61717"/>
    </ligand>
</feature>
<evidence type="ECO:0000313" key="10">
    <source>
        <dbReference type="Proteomes" id="UP000539350"/>
    </source>
</evidence>
<evidence type="ECO:0000256" key="7">
    <source>
        <dbReference type="PIRSR" id="PIRSR000027-2"/>
    </source>
</evidence>
<dbReference type="InterPro" id="IPR002321">
    <property type="entry name" value="Cyt_c_II"/>
</dbReference>
<dbReference type="Proteomes" id="UP000539350">
    <property type="component" value="Unassembled WGS sequence"/>
</dbReference>
<keyword evidence="2 7" id="KW-0349">Heme</keyword>
<evidence type="ECO:0000313" key="9">
    <source>
        <dbReference type="EMBL" id="MBA6412512.1"/>
    </source>
</evidence>
<keyword evidence="8" id="KW-0732">Signal</keyword>
<dbReference type="InterPro" id="IPR010980">
    <property type="entry name" value="Cyt_c/b562"/>
</dbReference>
<feature type="binding site" description="covalent" evidence="7">
    <location>
        <position position="146"/>
    </location>
    <ligand>
        <name>heme c</name>
        <dbReference type="ChEBI" id="CHEBI:61717"/>
    </ligand>
</feature>
<gene>
    <name evidence="9" type="ORF">H2508_05250</name>
</gene>
<evidence type="ECO:0000256" key="2">
    <source>
        <dbReference type="ARBA" id="ARBA00022617"/>
    </source>
</evidence>
<dbReference type="GO" id="GO:0042597">
    <property type="term" value="C:periplasmic space"/>
    <property type="evidence" value="ECO:0007669"/>
    <property type="project" value="InterPro"/>
</dbReference>
<keyword evidence="10" id="KW-1185">Reference proteome</keyword>
<evidence type="ECO:0000256" key="3">
    <source>
        <dbReference type="ARBA" id="ARBA00022723"/>
    </source>
</evidence>
<dbReference type="Pfam" id="PF01322">
    <property type="entry name" value="Cytochrom_C_2"/>
    <property type="match status" value="1"/>
</dbReference>
<dbReference type="AlphaFoldDB" id="A0A7W2TV33"/>
<evidence type="ECO:0000256" key="6">
    <source>
        <dbReference type="PIRSR" id="PIRSR000027-1"/>
    </source>
</evidence>
<dbReference type="PROSITE" id="PS51009">
    <property type="entry name" value="CYTCII"/>
    <property type="match status" value="1"/>
</dbReference>
<dbReference type="GO" id="GO:0020037">
    <property type="term" value="F:heme binding"/>
    <property type="evidence" value="ECO:0007669"/>
    <property type="project" value="InterPro"/>
</dbReference>
<dbReference type="RefSeq" id="WP_182169664.1">
    <property type="nucleotide sequence ID" value="NZ_JACFXU010000013.1"/>
</dbReference>
<feature type="chain" id="PRO_5030727077" evidence="8">
    <location>
        <begin position="27"/>
        <end position="160"/>
    </location>
</feature>
<evidence type="ECO:0000256" key="5">
    <source>
        <dbReference type="ARBA" id="ARBA00023004"/>
    </source>
</evidence>
<comment type="caution">
    <text evidence="9">The sequence shown here is derived from an EMBL/GenBank/DDBJ whole genome shotgun (WGS) entry which is preliminary data.</text>
</comment>
<reference evidence="9 10" key="1">
    <citation type="submission" date="2020-07" db="EMBL/GenBank/DDBJ databases">
        <title>Halieaceae bacterium, F7430, whole genome shotgun sequencing project.</title>
        <authorList>
            <person name="Jiang S."/>
            <person name="Liu Z.W."/>
            <person name="Du Z.J."/>
        </authorList>
    </citation>
    <scope>NUCLEOTIDE SEQUENCE [LARGE SCALE GENOMIC DNA]</scope>
    <source>
        <strain evidence="9 10">F7430</strain>
    </source>
</reference>
<evidence type="ECO:0000256" key="4">
    <source>
        <dbReference type="ARBA" id="ARBA00022982"/>
    </source>
</evidence>
<protein>
    <submittedName>
        <fullName evidence="9">Cytochrome c</fullName>
    </submittedName>
</protein>
<proteinExistence type="predicted"/>
<organism evidence="9 10">
    <name type="scientific">Sediminihaliea albiluteola</name>
    <dbReference type="NCBI Taxonomy" id="2758564"/>
    <lineage>
        <taxon>Bacteria</taxon>
        <taxon>Pseudomonadati</taxon>
        <taxon>Pseudomonadota</taxon>
        <taxon>Gammaproteobacteria</taxon>
        <taxon>Cellvibrionales</taxon>
        <taxon>Halieaceae</taxon>
        <taxon>Sediminihaliea</taxon>
    </lineage>
</organism>
<dbReference type="SUPFAM" id="SSF47175">
    <property type="entry name" value="Cytochromes"/>
    <property type="match status" value="1"/>
</dbReference>
<dbReference type="EMBL" id="JACFXU010000013">
    <property type="protein sequence ID" value="MBA6412512.1"/>
    <property type="molecule type" value="Genomic_DNA"/>
</dbReference>
<accession>A0A7W2TV33</accession>
<sequence>MRSFIRRTLVASATIASIALTPVALSHLDDKEPMQSYRQSFFTLVALNFGPIGAMVKGDMPWDDTKMKAYAQDFAALTELDLLRGFAPGTDKGTTRAKPEIWENSEDFAKKFADLQAAAQNLNEVVNSGAERKAIAQAVGAAGQSCKACHDDYKAKNYLY</sequence>
<keyword evidence="5 6" id="KW-0408">Iron</keyword>
<dbReference type="GO" id="GO:0022900">
    <property type="term" value="P:electron transport chain"/>
    <property type="evidence" value="ECO:0007669"/>
    <property type="project" value="InterPro"/>
</dbReference>
<dbReference type="GO" id="GO:0005506">
    <property type="term" value="F:iron ion binding"/>
    <property type="evidence" value="ECO:0007669"/>
    <property type="project" value="InterPro"/>
</dbReference>
<evidence type="ECO:0000256" key="1">
    <source>
        <dbReference type="ARBA" id="ARBA00022448"/>
    </source>
</evidence>